<evidence type="ECO:0000256" key="6">
    <source>
        <dbReference type="PROSITE-ProRule" id="PRU10141"/>
    </source>
</evidence>
<dbReference type="InterPro" id="IPR051175">
    <property type="entry name" value="CLK_kinases"/>
</dbReference>
<dbReference type="GO" id="GO:0005524">
    <property type="term" value="F:ATP binding"/>
    <property type="evidence" value="ECO:0007669"/>
    <property type="project" value="UniProtKB-UniRule"/>
</dbReference>
<dbReference type="PANTHER" id="PTHR45646">
    <property type="entry name" value="SERINE/THREONINE-PROTEIN KINASE DOA-RELATED"/>
    <property type="match status" value="1"/>
</dbReference>
<feature type="domain" description="Protein kinase" evidence="9">
    <location>
        <begin position="42"/>
        <end position="353"/>
    </location>
</feature>
<dbReference type="InterPro" id="IPR000719">
    <property type="entry name" value="Prot_kinase_dom"/>
</dbReference>
<protein>
    <recommendedName>
        <fullName evidence="9">Protein kinase domain-containing protein</fullName>
    </recommendedName>
</protein>
<dbReference type="AlphaFoldDB" id="A0AAU9JJE6"/>
<evidence type="ECO:0000256" key="5">
    <source>
        <dbReference type="ARBA" id="ARBA00022840"/>
    </source>
</evidence>
<keyword evidence="3 6" id="KW-0547">Nucleotide-binding</keyword>
<keyword evidence="5 6" id="KW-0067">ATP-binding</keyword>
<keyword evidence="4" id="KW-0418">Kinase</keyword>
<dbReference type="PROSITE" id="PS50011">
    <property type="entry name" value="PROTEIN_KINASE_DOM"/>
    <property type="match status" value="1"/>
</dbReference>
<evidence type="ECO:0000256" key="1">
    <source>
        <dbReference type="ARBA" id="ARBA00022527"/>
    </source>
</evidence>
<name>A0AAU9JJE6_9CILI</name>
<evidence type="ECO:0000313" key="11">
    <source>
        <dbReference type="Proteomes" id="UP001162131"/>
    </source>
</evidence>
<dbReference type="InterPro" id="IPR017441">
    <property type="entry name" value="Protein_kinase_ATP_BS"/>
</dbReference>
<reference evidence="10" key="1">
    <citation type="submission" date="2021-09" db="EMBL/GenBank/DDBJ databases">
        <authorList>
            <consortium name="AG Swart"/>
            <person name="Singh M."/>
            <person name="Singh A."/>
            <person name="Seah K."/>
            <person name="Emmerich C."/>
        </authorList>
    </citation>
    <scope>NUCLEOTIDE SEQUENCE</scope>
    <source>
        <strain evidence="10">ATCC30299</strain>
    </source>
</reference>
<evidence type="ECO:0000313" key="10">
    <source>
        <dbReference type="EMBL" id="CAG9324619.1"/>
    </source>
</evidence>
<organism evidence="10 11">
    <name type="scientific">Blepharisma stoltei</name>
    <dbReference type="NCBI Taxonomy" id="1481888"/>
    <lineage>
        <taxon>Eukaryota</taxon>
        <taxon>Sar</taxon>
        <taxon>Alveolata</taxon>
        <taxon>Ciliophora</taxon>
        <taxon>Postciliodesmatophora</taxon>
        <taxon>Heterotrichea</taxon>
        <taxon>Heterotrichida</taxon>
        <taxon>Blepharismidae</taxon>
        <taxon>Blepharisma</taxon>
    </lineage>
</organism>
<keyword evidence="2" id="KW-0808">Transferase</keyword>
<dbReference type="PROSITE" id="PS00108">
    <property type="entry name" value="PROTEIN_KINASE_ST"/>
    <property type="match status" value="1"/>
</dbReference>
<evidence type="ECO:0000256" key="7">
    <source>
        <dbReference type="RuleBase" id="RU000304"/>
    </source>
</evidence>
<feature type="region of interest" description="Disordered" evidence="8">
    <location>
        <begin position="1"/>
        <end position="25"/>
    </location>
</feature>
<dbReference type="Gene3D" id="3.30.200.20">
    <property type="entry name" value="Phosphorylase Kinase, domain 1"/>
    <property type="match status" value="1"/>
</dbReference>
<dbReference type="CDD" id="cd14134">
    <property type="entry name" value="PKc_CLK"/>
    <property type="match status" value="1"/>
</dbReference>
<dbReference type="PROSITE" id="PS00107">
    <property type="entry name" value="PROTEIN_KINASE_ATP"/>
    <property type="match status" value="1"/>
</dbReference>
<evidence type="ECO:0000256" key="4">
    <source>
        <dbReference type="ARBA" id="ARBA00022777"/>
    </source>
</evidence>
<dbReference type="Pfam" id="PF00069">
    <property type="entry name" value="Pkinase"/>
    <property type="match status" value="1"/>
</dbReference>
<keyword evidence="11" id="KW-1185">Reference proteome</keyword>
<dbReference type="GO" id="GO:0005634">
    <property type="term" value="C:nucleus"/>
    <property type="evidence" value="ECO:0007669"/>
    <property type="project" value="TreeGrafter"/>
</dbReference>
<gene>
    <name evidence="10" type="ORF">BSTOLATCC_MIC36405</name>
</gene>
<sequence length="363" mass="42839">MESGKRSRSSCSSTSEARSHSTYNQDAGHFEWQEGQMINDRYKVKGLLGDGTFGRVLEVEDQDGSFKALKVIRAVKRYVEAAKIEVEILHRINRADPTHQSNIVQLYEDFPLGGNYCLVFEKLGRSLFDIIKLNEYKGFRMWQVQEIAEQLFKAIDFMHTLGLTHTDLKPENILLVNDELRFDEEKKINLPVDCTIRVIDFGGATFREDHHSVIINTRQYRAPEVILELGWDTMSDLWSLGCILVELYTGELLFPTHKNFEHLAMLEKVLGHMPAWMGKRCSYSYKKYFDRDYFLNYPERADHETRRNVRHLLCLEELIPSKYREFRHLIYDLLEFNPNRRLRAKDALRHRFFDADYRPKRSE</sequence>
<dbReference type="InterPro" id="IPR011009">
    <property type="entry name" value="Kinase-like_dom_sf"/>
</dbReference>
<dbReference type="SMART" id="SM00220">
    <property type="entry name" value="S_TKc"/>
    <property type="match status" value="1"/>
</dbReference>
<dbReference type="InterPro" id="IPR008271">
    <property type="entry name" value="Ser/Thr_kinase_AS"/>
</dbReference>
<dbReference type="PANTHER" id="PTHR45646:SF11">
    <property type="entry name" value="SERINE_THREONINE-PROTEIN KINASE DOA"/>
    <property type="match status" value="1"/>
</dbReference>
<dbReference type="EMBL" id="CAJZBQ010000036">
    <property type="protein sequence ID" value="CAG9324619.1"/>
    <property type="molecule type" value="Genomic_DNA"/>
</dbReference>
<evidence type="ECO:0000256" key="8">
    <source>
        <dbReference type="SAM" id="MobiDB-lite"/>
    </source>
</evidence>
<dbReference type="SUPFAM" id="SSF56112">
    <property type="entry name" value="Protein kinase-like (PK-like)"/>
    <property type="match status" value="1"/>
</dbReference>
<keyword evidence="1 7" id="KW-0723">Serine/threonine-protein kinase</keyword>
<comment type="caution">
    <text evidence="10">The sequence shown here is derived from an EMBL/GenBank/DDBJ whole genome shotgun (WGS) entry which is preliminary data.</text>
</comment>
<dbReference type="Gene3D" id="1.10.510.10">
    <property type="entry name" value="Transferase(Phosphotransferase) domain 1"/>
    <property type="match status" value="1"/>
</dbReference>
<proteinExistence type="inferred from homology"/>
<accession>A0AAU9JJE6</accession>
<evidence type="ECO:0000256" key="3">
    <source>
        <dbReference type="ARBA" id="ARBA00022741"/>
    </source>
</evidence>
<dbReference type="GO" id="GO:0004674">
    <property type="term" value="F:protein serine/threonine kinase activity"/>
    <property type="evidence" value="ECO:0007669"/>
    <property type="project" value="UniProtKB-KW"/>
</dbReference>
<evidence type="ECO:0000259" key="9">
    <source>
        <dbReference type="PROSITE" id="PS50011"/>
    </source>
</evidence>
<evidence type="ECO:0000256" key="2">
    <source>
        <dbReference type="ARBA" id="ARBA00022679"/>
    </source>
</evidence>
<dbReference type="Proteomes" id="UP001162131">
    <property type="component" value="Unassembled WGS sequence"/>
</dbReference>
<comment type="similarity">
    <text evidence="7">Belongs to the protein kinase superfamily.</text>
</comment>
<feature type="binding site" evidence="6">
    <location>
        <position position="76"/>
    </location>
    <ligand>
        <name>ATP</name>
        <dbReference type="ChEBI" id="CHEBI:30616"/>
    </ligand>
</feature>